<sequence length="916" mass="96925">MRNIFKVFKRDVLRLLKVPTAWVILFGMVFIPPLYSWYNIVGFWNPYGNTNGIKVAIANNDAGTDNALIGKQNLGDQIVAQMKQNTQLGWTFVDQAEAMDMVESGKAYAAIVIPKSFSDDLAGVVTGGSDRPTLEYYVNEKANAVAPKVTDVGASTLDRTVNSTFVSTVSKVLTDTINQAGDKALASTDQTKGKALNALSEASGDVQSTRDTIAKLNTALDKAPTQTRTAREAIEDARKLGLDAAQGLAGTSKLIGTTQNSVTDFVVNTSGTIDQGSSLLSQAANKANQSVGTVTGAINSANQQVGGLINTATDINEANAEIIAQLQALPDADKEPLKSVIDKLADRNSRLAGTLGNLNSLNTTIGNAATHTQGLADNLNSATQTTIGAMGDARKTMVSGALPQLNSGLNTLSTTAGVLSNGITSQDSLIDQSKKVLDQLDSAVSSTKTALKDTDNALASVQDKLSTLATDIKALSISSTFSALMDTDGKLDAAKISNFMLSPTVISEKTLYPVSSYGSGMAPLFTALALWVGAFVLVVIPKIETDSEGIDGLTPTQGYLGRLMLLSVLAATQGVVTGIGNLVLGMQCANIPVFLLTCLITSLVDMSFIFAMATTFMHVGKGLCVALVILQVPGASGLYPIEMMPGFFRAIYPLLPFTYAIDAMREAIAGFYDGNWFHYIGKLLIFAVLAFLLGLVARPRLANLNRLFAREIEESDIIIGEKVHLPGNEYRITQAIAALADHEDYRHAIERRAATFQRHYPRLLTGALVAGFVVPATLIIVFSLTASEKIVVMATWLAWVIIIIGFLMVVEFMRDSIRRQTELGNLSDESIRAMLYGHRAGAGHAARKTVGLVGAAVAVGGAVAAAGNTAEAADASNAGNEPGDTTGDIKSNAADAAETVRITPSPLHQKEGRHAR</sequence>
<dbReference type="EMBL" id="MWWW01000015">
    <property type="protein sequence ID" value="OZG59200.1"/>
    <property type="molecule type" value="Genomic_DNA"/>
</dbReference>
<feature type="region of interest" description="Disordered" evidence="5">
    <location>
        <begin position="871"/>
        <end position="916"/>
    </location>
</feature>
<evidence type="ECO:0000256" key="1">
    <source>
        <dbReference type="ARBA" id="ARBA00004141"/>
    </source>
</evidence>
<feature type="transmembrane region" description="Helical" evidence="6">
    <location>
        <begin position="619"/>
        <end position="639"/>
    </location>
</feature>
<dbReference type="PANTHER" id="PTHR43077">
    <property type="entry name" value="TRANSPORT PERMEASE YVFS-RELATED"/>
    <property type="match status" value="1"/>
</dbReference>
<protein>
    <submittedName>
        <fullName evidence="8">ABC-2 family transporter protein</fullName>
    </submittedName>
</protein>
<comment type="subcellular location">
    <subcellularLocation>
        <location evidence="1">Membrane</location>
        <topology evidence="1">Multi-pass membrane protein</topology>
    </subcellularLocation>
</comment>
<feature type="transmembrane region" description="Helical" evidence="6">
    <location>
        <begin position="676"/>
        <end position="697"/>
    </location>
</feature>
<dbReference type="GO" id="GO:0016020">
    <property type="term" value="C:membrane"/>
    <property type="evidence" value="ECO:0007669"/>
    <property type="project" value="UniProtKB-SubCell"/>
</dbReference>
<dbReference type="InterPro" id="IPR017501">
    <property type="entry name" value="Phage_infect_YhgE_C"/>
</dbReference>
<keyword evidence="9" id="KW-1185">Reference proteome</keyword>
<dbReference type="Gene3D" id="3.40.1710.10">
    <property type="entry name" value="abc type-2 transporter like domain"/>
    <property type="match status" value="1"/>
</dbReference>
<dbReference type="Pfam" id="PF12698">
    <property type="entry name" value="ABC2_membrane_3"/>
    <property type="match status" value="1"/>
</dbReference>
<dbReference type="PANTHER" id="PTHR43077:SF10">
    <property type="entry name" value="TRANSPORT PERMEASE PROTEIN"/>
    <property type="match status" value="1"/>
</dbReference>
<evidence type="ECO:0000256" key="6">
    <source>
        <dbReference type="SAM" id="Phobius"/>
    </source>
</evidence>
<evidence type="ECO:0000256" key="2">
    <source>
        <dbReference type="ARBA" id="ARBA00022692"/>
    </source>
</evidence>
<proteinExistence type="predicted"/>
<feature type="domain" description="ABC-2 type transporter transmembrane" evidence="7">
    <location>
        <begin position="23"/>
        <end position="171"/>
    </location>
</feature>
<keyword evidence="3 6" id="KW-1133">Transmembrane helix</keyword>
<keyword evidence="2 6" id="KW-0812">Transmembrane</keyword>
<feature type="transmembrane region" description="Helical" evidence="6">
    <location>
        <begin position="763"/>
        <end position="784"/>
    </location>
</feature>
<gene>
    <name evidence="8" type="ORF">BMYO_1405</name>
</gene>
<dbReference type="OrthoDB" id="9811483at2"/>
<name>A0A261FJ55_9BIFI</name>
<keyword evidence="4 6" id="KW-0472">Membrane</keyword>
<feature type="transmembrane region" description="Helical" evidence="6">
    <location>
        <begin position="524"/>
        <end position="543"/>
    </location>
</feature>
<comment type="caution">
    <text evidence="8">The sequence shown here is derived from an EMBL/GenBank/DDBJ whole genome shotgun (WGS) entry which is preliminary data.</text>
</comment>
<evidence type="ECO:0000259" key="7">
    <source>
        <dbReference type="Pfam" id="PF12698"/>
    </source>
</evidence>
<evidence type="ECO:0000256" key="3">
    <source>
        <dbReference type="ARBA" id="ARBA00022989"/>
    </source>
</evidence>
<dbReference type="InterPro" id="IPR013525">
    <property type="entry name" value="ABC2_TM"/>
</dbReference>
<feature type="transmembrane region" description="Helical" evidence="6">
    <location>
        <begin position="563"/>
        <end position="584"/>
    </location>
</feature>
<feature type="transmembrane region" description="Helical" evidence="6">
    <location>
        <begin position="591"/>
        <end position="613"/>
    </location>
</feature>
<organism evidence="8 9">
    <name type="scientific">Bifidobacterium myosotis</name>
    <dbReference type="NCBI Taxonomy" id="1630166"/>
    <lineage>
        <taxon>Bacteria</taxon>
        <taxon>Bacillati</taxon>
        <taxon>Actinomycetota</taxon>
        <taxon>Actinomycetes</taxon>
        <taxon>Bifidobacteriales</taxon>
        <taxon>Bifidobacteriaceae</taxon>
        <taxon>Bifidobacterium</taxon>
    </lineage>
</organism>
<evidence type="ECO:0000256" key="5">
    <source>
        <dbReference type="SAM" id="MobiDB-lite"/>
    </source>
</evidence>
<dbReference type="GO" id="GO:0140359">
    <property type="term" value="F:ABC-type transporter activity"/>
    <property type="evidence" value="ECO:0007669"/>
    <property type="project" value="InterPro"/>
</dbReference>
<dbReference type="NCBIfam" id="TIGR03062">
    <property type="entry name" value="pip_yhgE_Cterm"/>
    <property type="match status" value="1"/>
</dbReference>
<accession>A0A261FJ55</accession>
<dbReference type="NCBIfam" id="TIGR03061">
    <property type="entry name" value="pip_yhgE_Nterm"/>
    <property type="match status" value="1"/>
</dbReference>
<dbReference type="InterPro" id="IPR017500">
    <property type="entry name" value="Phage_infect_YhgE_N"/>
</dbReference>
<feature type="transmembrane region" description="Helical" evidence="6">
    <location>
        <begin position="790"/>
        <end position="810"/>
    </location>
</feature>
<feature type="transmembrane region" description="Helical" evidence="6">
    <location>
        <begin position="20"/>
        <end position="38"/>
    </location>
</feature>
<evidence type="ECO:0000313" key="9">
    <source>
        <dbReference type="Proteomes" id="UP000216871"/>
    </source>
</evidence>
<evidence type="ECO:0000313" key="8">
    <source>
        <dbReference type="EMBL" id="OZG59200.1"/>
    </source>
</evidence>
<evidence type="ECO:0000256" key="4">
    <source>
        <dbReference type="ARBA" id="ARBA00023136"/>
    </source>
</evidence>
<dbReference type="InterPro" id="IPR051328">
    <property type="entry name" value="T7SS_ABC-Transporter"/>
</dbReference>
<reference evidence="8 9" key="1">
    <citation type="journal article" date="2017" name="BMC Genomics">
        <title>Comparative genomic and phylogenomic analyses of the Bifidobacteriaceae family.</title>
        <authorList>
            <person name="Lugli G.A."/>
            <person name="Milani C."/>
            <person name="Turroni F."/>
            <person name="Duranti S."/>
            <person name="Mancabelli L."/>
            <person name="Mangifesta M."/>
            <person name="Ferrario C."/>
            <person name="Modesto M."/>
            <person name="Mattarelli P."/>
            <person name="Jiri K."/>
            <person name="van Sinderen D."/>
            <person name="Ventura M."/>
        </authorList>
    </citation>
    <scope>NUCLEOTIDE SEQUENCE [LARGE SCALE GENOMIC DNA]</scope>
    <source>
        <strain evidence="8 9">DSM 100196</strain>
    </source>
</reference>
<dbReference type="AlphaFoldDB" id="A0A261FJ55"/>
<feature type="compositionally biased region" description="Low complexity" evidence="5">
    <location>
        <begin position="871"/>
        <end position="880"/>
    </location>
</feature>
<dbReference type="Proteomes" id="UP000216871">
    <property type="component" value="Unassembled WGS sequence"/>
</dbReference>